<dbReference type="PANTHER" id="PTHR13847">
    <property type="entry name" value="SARCOSINE DEHYDROGENASE-RELATED"/>
    <property type="match status" value="1"/>
</dbReference>
<dbReference type="EMBL" id="JBHSAM010000020">
    <property type="protein sequence ID" value="MFC4099605.1"/>
    <property type="molecule type" value="Genomic_DNA"/>
</dbReference>
<keyword evidence="8" id="KW-1185">Reference proteome</keyword>
<accession>A0ABV8K1R8</accession>
<gene>
    <name evidence="7" type="primary">thiO</name>
    <name evidence="7" type="ORF">ACFOZ8_08050</name>
</gene>
<dbReference type="PANTHER" id="PTHR13847:SF289">
    <property type="entry name" value="GLYCINE OXIDASE"/>
    <property type="match status" value="1"/>
</dbReference>
<feature type="domain" description="FAD dependent oxidoreductase" evidence="6">
    <location>
        <begin position="7"/>
        <end position="353"/>
    </location>
</feature>
<reference evidence="8" key="1">
    <citation type="journal article" date="2019" name="Int. J. Syst. Evol. Microbiol.">
        <title>The Global Catalogue of Microorganisms (GCM) 10K type strain sequencing project: providing services to taxonomists for standard genome sequencing and annotation.</title>
        <authorList>
            <consortium name="The Broad Institute Genomics Platform"/>
            <consortium name="The Broad Institute Genome Sequencing Center for Infectious Disease"/>
            <person name="Wu L."/>
            <person name="Ma J."/>
        </authorList>
    </citation>
    <scope>NUCLEOTIDE SEQUENCE [LARGE SCALE GENOMIC DNA]</scope>
    <source>
        <strain evidence="8">IBRC-M 10987</strain>
    </source>
</reference>
<dbReference type="InterPro" id="IPR012727">
    <property type="entry name" value="Gly_oxidase_ThiO"/>
</dbReference>
<dbReference type="Pfam" id="PF01266">
    <property type="entry name" value="DAO"/>
    <property type="match status" value="1"/>
</dbReference>
<protein>
    <recommendedName>
        <fullName evidence="5">glycine oxidase</fullName>
        <ecNumber evidence="5">1.4.3.19</ecNumber>
    </recommendedName>
</protein>
<dbReference type="InterPro" id="IPR036188">
    <property type="entry name" value="FAD/NAD-bd_sf"/>
</dbReference>
<dbReference type="GO" id="GO:0043799">
    <property type="term" value="F:glycine oxidase activity"/>
    <property type="evidence" value="ECO:0007669"/>
    <property type="project" value="UniProtKB-EC"/>
</dbReference>
<sequence length="387" mass="41526">MAELAERVIILGGGIIGLSCAFEALRLGYDVTVIEPEAFGGQASGAAAGMLAPFTENPEQPDPFFRLCLESLNLYPSWLADIEAVSGCRADLLQTGSLTVALHEADLLPLQTRLAWQRSCGSGAELVEGERLRRMEPQLAASALAAVYTPEESHVYAPALVAALEEACRKLGARMVDHAGGIQAPDLFAAGGIRIETAACGSYDGDRLVVCSGAWAGHYAASFGFPIPVHPIRGQICSFDVPFGEVRHMVFSSQAYWVGKRNGTLVCGASEDVAGFDRTVTERGIERLVRWGPRVLPFLDGREPIDRWAGLRPATRDGWPLIGPIPGREDVILAAGHYRNGILLSPATGALVGRMLSGSAQAEEARPFAPDRFAVLQRRGREYAGFR</sequence>
<dbReference type="Proteomes" id="UP001595715">
    <property type="component" value="Unassembled WGS sequence"/>
</dbReference>
<dbReference type="SUPFAM" id="SSF54373">
    <property type="entry name" value="FAD-linked reductases, C-terminal domain"/>
    <property type="match status" value="1"/>
</dbReference>
<evidence type="ECO:0000256" key="3">
    <source>
        <dbReference type="ARBA" id="ARBA00023002"/>
    </source>
</evidence>
<evidence type="ECO:0000256" key="1">
    <source>
        <dbReference type="ARBA" id="ARBA00004948"/>
    </source>
</evidence>
<evidence type="ECO:0000313" key="7">
    <source>
        <dbReference type="EMBL" id="MFC4099605.1"/>
    </source>
</evidence>
<evidence type="ECO:0000313" key="8">
    <source>
        <dbReference type="Proteomes" id="UP001595715"/>
    </source>
</evidence>
<dbReference type="RefSeq" id="WP_377718296.1">
    <property type="nucleotide sequence ID" value="NZ_JBHSAM010000020.1"/>
</dbReference>
<dbReference type="InterPro" id="IPR006076">
    <property type="entry name" value="FAD-dep_OxRdtase"/>
</dbReference>
<comment type="pathway">
    <text evidence="1">Cofactor biosynthesis; thiamine diphosphate biosynthesis.</text>
</comment>
<dbReference type="EC" id="1.4.3.19" evidence="5"/>
<proteinExistence type="predicted"/>
<dbReference type="Gene3D" id="3.50.50.60">
    <property type="entry name" value="FAD/NAD(P)-binding domain"/>
    <property type="match status" value="1"/>
</dbReference>
<evidence type="ECO:0000256" key="5">
    <source>
        <dbReference type="ARBA" id="ARBA00050018"/>
    </source>
</evidence>
<comment type="caution">
    <text evidence="7">The sequence shown here is derived from an EMBL/GenBank/DDBJ whole genome shotgun (WGS) entry which is preliminary data.</text>
</comment>
<evidence type="ECO:0000256" key="2">
    <source>
        <dbReference type="ARBA" id="ARBA00022977"/>
    </source>
</evidence>
<keyword evidence="3 7" id="KW-0560">Oxidoreductase</keyword>
<comment type="catalytic activity">
    <reaction evidence="4">
        <text>glycine + O2 + H2O = glyoxylate + H2O2 + NH4(+)</text>
        <dbReference type="Rhea" id="RHEA:11532"/>
        <dbReference type="ChEBI" id="CHEBI:15377"/>
        <dbReference type="ChEBI" id="CHEBI:15379"/>
        <dbReference type="ChEBI" id="CHEBI:16240"/>
        <dbReference type="ChEBI" id="CHEBI:28938"/>
        <dbReference type="ChEBI" id="CHEBI:36655"/>
        <dbReference type="ChEBI" id="CHEBI:57305"/>
        <dbReference type="EC" id="1.4.3.19"/>
    </reaction>
</comment>
<evidence type="ECO:0000259" key="6">
    <source>
        <dbReference type="Pfam" id="PF01266"/>
    </source>
</evidence>
<dbReference type="NCBIfam" id="TIGR02352">
    <property type="entry name" value="thiamin_ThiO"/>
    <property type="match status" value="1"/>
</dbReference>
<dbReference type="SUPFAM" id="SSF51905">
    <property type="entry name" value="FAD/NAD(P)-binding domain"/>
    <property type="match status" value="1"/>
</dbReference>
<keyword evidence="2" id="KW-0784">Thiamine biosynthesis</keyword>
<evidence type="ECO:0000256" key="4">
    <source>
        <dbReference type="ARBA" id="ARBA00049872"/>
    </source>
</evidence>
<dbReference type="PROSITE" id="PS51257">
    <property type="entry name" value="PROKAR_LIPOPROTEIN"/>
    <property type="match status" value="1"/>
</dbReference>
<name>A0ABV8K1R8_9BACL</name>
<dbReference type="Gene3D" id="3.30.9.10">
    <property type="entry name" value="D-Amino Acid Oxidase, subunit A, domain 2"/>
    <property type="match status" value="1"/>
</dbReference>
<organism evidence="7 8">
    <name type="scientific">Paenibacillus xanthanilyticus</name>
    <dbReference type="NCBI Taxonomy" id="1783531"/>
    <lineage>
        <taxon>Bacteria</taxon>
        <taxon>Bacillati</taxon>
        <taxon>Bacillota</taxon>
        <taxon>Bacilli</taxon>
        <taxon>Bacillales</taxon>
        <taxon>Paenibacillaceae</taxon>
        <taxon>Paenibacillus</taxon>
    </lineage>
</organism>